<reference evidence="3" key="4">
    <citation type="submission" date="2015-09" db="EMBL/GenBank/DDBJ databases">
        <authorList>
            <person name="Jackson K.R."/>
            <person name="Lunt B.L."/>
            <person name="Fisher J.N.B."/>
            <person name="Gardner A.V."/>
            <person name="Bailey M.E."/>
            <person name="Deus L.M."/>
            <person name="Earl A.S."/>
            <person name="Gibby P.D."/>
            <person name="Hartmann K.A."/>
            <person name="Liu J.E."/>
            <person name="Manci A.M."/>
            <person name="Nielsen D.A."/>
            <person name="Solomon M.B."/>
            <person name="Breakwell D.P."/>
            <person name="Burnett S.H."/>
            <person name="Grose J.H."/>
        </authorList>
    </citation>
    <scope>NUCLEOTIDE SEQUENCE [LARGE SCALE GENOMIC DNA]</scope>
    <source>
        <strain evidence="3">LaBioMMi 136</strain>
    </source>
</reference>
<gene>
    <name evidence="3" type="ORF">PEBR_28105</name>
    <name evidence="2" type="ORF">PMG11_07373</name>
</gene>
<dbReference type="AlphaFoldDB" id="A0A0F7TTI4"/>
<feature type="compositionally biased region" description="Basic and acidic residues" evidence="1">
    <location>
        <begin position="26"/>
        <end position="35"/>
    </location>
</feature>
<protein>
    <submittedName>
        <fullName evidence="2">Uncharacterized protein</fullName>
    </submittedName>
</protein>
<feature type="compositionally biased region" description="Polar residues" evidence="1">
    <location>
        <begin position="36"/>
        <end position="53"/>
    </location>
</feature>
<accession>A0A0F7TTI4</accession>
<reference evidence="2" key="1">
    <citation type="submission" date="2014-11" db="EMBL/GenBank/DDBJ databases">
        <authorList>
            <person name="Zhu J."/>
            <person name="Qi W."/>
            <person name="Song R."/>
        </authorList>
    </citation>
    <scope>NUCLEOTIDE SEQUENCE [LARGE SCALE GENOMIC DNA]</scope>
</reference>
<proteinExistence type="predicted"/>
<evidence type="ECO:0000313" key="4">
    <source>
        <dbReference type="Proteomes" id="UP000042958"/>
    </source>
</evidence>
<dbReference type="EMBL" id="LJBN01000112">
    <property type="protein sequence ID" value="OOQ89485.1"/>
    <property type="molecule type" value="Genomic_DNA"/>
</dbReference>
<evidence type="ECO:0000313" key="3">
    <source>
        <dbReference type="EMBL" id="OOQ89485.1"/>
    </source>
</evidence>
<reference evidence="5" key="3">
    <citation type="submission" date="2015-09" db="EMBL/GenBank/DDBJ databases">
        <authorList>
            <person name="Fill T.P."/>
            <person name="Baretta J.F."/>
            <person name="de Almeida L.G."/>
            <person name="Rocha M."/>
            <person name="de Souza D.H."/>
            <person name="Malavazi I."/>
            <person name="Cerdeira L.T."/>
            <person name="Hong H."/>
            <person name="Samborskyy M."/>
            <person name="de Vasconcelos A.T."/>
            <person name="Leadlay P."/>
            <person name="Rodrigues-Filho E."/>
        </authorList>
    </citation>
    <scope>NUCLEOTIDE SEQUENCE [LARGE SCALE GENOMIC DNA]</scope>
    <source>
        <strain evidence="5">LaBioMMi 136</strain>
    </source>
</reference>
<evidence type="ECO:0000256" key="1">
    <source>
        <dbReference type="SAM" id="MobiDB-lite"/>
    </source>
</evidence>
<keyword evidence="4" id="KW-1185">Reference proteome</keyword>
<name>A0A0F7TTI4_PENBI</name>
<evidence type="ECO:0000313" key="5">
    <source>
        <dbReference type="Proteomes" id="UP000190744"/>
    </source>
</evidence>
<dbReference type="OrthoDB" id="4476768at2759"/>
<feature type="region of interest" description="Disordered" evidence="1">
    <location>
        <begin position="1"/>
        <end position="87"/>
    </location>
</feature>
<reference evidence="4" key="2">
    <citation type="journal article" date="2015" name="Genome Announc.">
        <title>Draft genome sequence of the fungus Penicillium brasilianum MG11.</title>
        <authorList>
            <person name="Horn F."/>
            <person name="Linde J."/>
            <person name="Mattern D.J."/>
            <person name="Walther G."/>
            <person name="Guthke R."/>
            <person name="Brakhage A.A."/>
            <person name="Valiante V."/>
        </authorList>
    </citation>
    <scope>NUCLEOTIDE SEQUENCE [LARGE SCALE GENOMIC DNA]</scope>
    <source>
        <strain evidence="4">MG11</strain>
    </source>
</reference>
<evidence type="ECO:0000313" key="2">
    <source>
        <dbReference type="EMBL" id="CEJ58725.1"/>
    </source>
</evidence>
<organism evidence="2 4">
    <name type="scientific">Penicillium brasilianum</name>
    <dbReference type="NCBI Taxonomy" id="104259"/>
    <lineage>
        <taxon>Eukaryota</taxon>
        <taxon>Fungi</taxon>
        <taxon>Dikarya</taxon>
        <taxon>Ascomycota</taxon>
        <taxon>Pezizomycotina</taxon>
        <taxon>Eurotiomycetes</taxon>
        <taxon>Eurotiomycetidae</taxon>
        <taxon>Eurotiales</taxon>
        <taxon>Aspergillaceae</taxon>
        <taxon>Penicillium</taxon>
    </lineage>
</organism>
<dbReference type="Proteomes" id="UP000190744">
    <property type="component" value="Unassembled WGS sequence"/>
</dbReference>
<dbReference type="EMBL" id="CDHK01000006">
    <property type="protein sequence ID" value="CEJ58725.1"/>
    <property type="molecule type" value="Genomic_DNA"/>
</dbReference>
<sequence length="106" mass="11578">MPSSKTDTSMRFPASDNQKRRAWTTQDKKAAEKAQNEQSSGRNKAEDSTTWSPEQLLASHMDAAGNPEADPATFGDGSKAKMNKRGSMTDEADLFEAMNAETADFD</sequence>
<dbReference type="Proteomes" id="UP000042958">
    <property type="component" value="Unassembled WGS sequence"/>
</dbReference>